<dbReference type="RefSeq" id="WP_187016447.1">
    <property type="nucleotide sequence ID" value="NZ_JACOQI010000067.1"/>
</dbReference>
<dbReference type="AlphaFoldDB" id="A0A923S920"/>
<dbReference type="EMBL" id="JACOQI010000067">
    <property type="protein sequence ID" value="MBC5772341.1"/>
    <property type="molecule type" value="Genomic_DNA"/>
</dbReference>
<comment type="caution">
    <text evidence="1">The sequence shown here is derived from an EMBL/GenBank/DDBJ whole genome shotgun (WGS) entry which is preliminary data.</text>
</comment>
<sequence length="316" mass="36134">MIDKSLGGDVSDIPDLLALIQEMTEAGYVAFDLGVGPTDYMTSTNTQEVMTNTTFREMAQLFHQVTFNAAFLDTRMENYGVMCADIDQACPDKPIRFLIPAAPSHFKNEKFGLMIKEKLEYIQEHLVVARLNEAGFVVTCTRETVDERFEEYLANGFEIEFPVDKDDILTIPYGRAPSRDLMVAQNVRRVSHRISSFYAGLNGEDERRRNPDLHYDTGTMVNLLYTGGKLYWVPFLKDDCPFLDDDFVIQRPWTMENLLNVRTEARERSMDYLQDTECMECPHLSSCMEKGITNIMQKLSIKDCLVGLEHDSNAHS</sequence>
<gene>
    <name evidence="1" type="ORF">H8Z83_18915</name>
</gene>
<organism evidence="1 2">
    <name type="scientific">Dysosmobacter segnis</name>
    <dbReference type="NCBI Taxonomy" id="2763042"/>
    <lineage>
        <taxon>Bacteria</taxon>
        <taxon>Bacillati</taxon>
        <taxon>Bacillota</taxon>
        <taxon>Clostridia</taxon>
        <taxon>Eubacteriales</taxon>
        <taxon>Oscillospiraceae</taxon>
        <taxon>Dysosmobacter</taxon>
    </lineage>
</organism>
<name>A0A923S920_9FIRM</name>
<protein>
    <submittedName>
        <fullName evidence="1">Uncharacterized protein</fullName>
    </submittedName>
</protein>
<reference evidence="1" key="1">
    <citation type="submission" date="2020-08" db="EMBL/GenBank/DDBJ databases">
        <title>Genome public.</title>
        <authorList>
            <person name="Liu C."/>
            <person name="Sun Q."/>
        </authorList>
    </citation>
    <scope>NUCLEOTIDE SEQUENCE</scope>
    <source>
        <strain evidence="1">BX15</strain>
    </source>
</reference>
<evidence type="ECO:0000313" key="2">
    <source>
        <dbReference type="Proteomes" id="UP000620327"/>
    </source>
</evidence>
<proteinExistence type="predicted"/>
<accession>A0A923S920</accession>
<dbReference type="Proteomes" id="UP000620327">
    <property type="component" value="Unassembled WGS sequence"/>
</dbReference>
<keyword evidence="2" id="KW-1185">Reference proteome</keyword>
<evidence type="ECO:0000313" key="1">
    <source>
        <dbReference type="EMBL" id="MBC5772341.1"/>
    </source>
</evidence>